<protein>
    <recommendedName>
        <fullName evidence="6">Phosphoribosylglycinamide formyltransferase</fullName>
        <ecNumber evidence="6">2.1.2.2</ecNumber>
    </recommendedName>
    <alternativeName>
        <fullName evidence="6">5'-phosphoribosylglycinamide transformylase</fullName>
    </alternativeName>
    <alternativeName>
        <fullName evidence="6">GAR transformylase</fullName>
        <shortName evidence="6">GART</shortName>
    </alternativeName>
</protein>
<sequence>MKRIVILASGSGTNAENIIKYFQKSNVIAITQVLSNKKDAKVLERAKRLNVSNFSFDRDDFFRSEKVLDILKKEADYIVLAGFLWKIPENIIETFSDKIINIHPALLPKYGGKGMYGENVHKAVVLNKEQETGITIHLVNENYDEGAIIFQAKVAVAKDDTSDDVAKKIHELEYEHFPRVIEEVILKDKV</sequence>
<accession>A0ABS0WW12</accession>
<gene>
    <name evidence="6" type="primary">purN</name>
    <name evidence="8" type="ORF">JBL43_18115</name>
</gene>
<feature type="site" description="Raises pKa of active site His" evidence="6">
    <location>
        <position position="144"/>
    </location>
</feature>
<feature type="domain" description="Formyl transferase N-terminal" evidence="7">
    <location>
        <begin position="2"/>
        <end position="181"/>
    </location>
</feature>
<dbReference type="InterPro" id="IPR036477">
    <property type="entry name" value="Formyl_transf_N_sf"/>
</dbReference>
<dbReference type="PROSITE" id="PS00373">
    <property type="entry name" value="GART"/>
    <property type="match status" value="1"/>
</dbReference>
<reference evidence="8 9" key="1">
    <citation type="submission" date="2020-12" db="EMBL/GenBank/DDBJ databases">
        <title>Aureibaculum luteum sp. nov. and Aureibaculum flavum sp. nov., novel members of the family Flavobacteriaceae isolated from Antarctic intertidal sediments.</title>
        <authorList>
            <person name="He X."/>
            <person name="Zhang X."/>
        </authorList>
    </citation>
    <scope>NUCLEOTIDE SEQUENCE [LARGE SCALE GENOMIC DNA]</scope>
    <source>
        <strain evidence="8 9">A20</strain>
    </source>
</reference>
<comment type="caution">
    <text evidence="6">Lacks conserved residue(s) required for the propagation of feature annotation.</text>
</comment>
<dbReference type="PANTHER" id="PTHR43369">
    <property type="entry name" value="PHOSPHORIBOSYLGLYCINAMIDE FORMYLTRANSFERASE"/>
    <property type="match status" value="1"/>
</dbReference>
<evidence type="ECO:0000256" key="2">
    <source>
        <dbReference type="ARBA" id="ARBA00022679"/>
    </source>
</evidence>
<dbReference type="CDD" id="cd08645">
    <property type="entry name" value="FMT_core_GART"/>
    <property type="match status" value="1"/>
</dbReference>
<feature type="binding site" evidence="6">
    <location>
        <position position="101"/>
    </location>
    <ligand>
        <name>(6R)-10-formyltetrahydrofolate</name>
        <dbReference type="ChEBI" id="CHEBI:195366"/>
    </ligand>
</feature>
<evidence type="ECO:0000256" key="5">
    <source>
        <dbReference type="ARBA" id="ARBA00047664"/>
    </source>
</evidence>
<dbReference type="InterPro" id="IPR004607">
    <property type="entry name" value="GART"/>
</dbReference>
<dbReference type="EC" id="2.1.2.2" evidence="6"/>
<evidence type="ECO:0000259" key="7">
    <source>
        <dbReference type="Pfam" id="PF00551"/>
    </source>
</evidence>
<dbReference type="InterPro" id="IPR001555">
    <property type="entry name" value="GART_AS"/>
</dbReference>
<feature type="active site" description="Proton donor" evidence="6">
    <location>
        <position position="103"/>
    </location>
</feature>
<dbReference type="InterPro" id="IPR002376">
    <property type="entry name" value="Formyl_transf_N"/>
</dbReference>
<feature type="binding site" evidence="6">
    <location>
        <begin position="12"/>
        <end position="14"/>
    </location>
    <ligand>
        <name>N(1)-(5-phospho-beta-D-ribosyl)glycinamide</name>
        <dbReference type="ChEBI" id="CHEBI:143788"/>
    </ligand>
</feature>
<comment type="caution">
    <text evidence="8">The sequence shown here is derived from an EMBL/GenBank/DDBJ whole genome shotgun (WGS) entry which is preliminary data.</text>
</comment>
<evidence type="ECO:0000256" key="3">
    <source>
        <dbReference type="ARBA" id="ARBA00022755"/>
    </source>
</evidence>
<dbReference type="HAMAP" id="MF_01930">
    <property type="entry name" value="PurN"/>
    <property type="match status" value="1"/>
</dbReference>
<dbReference type="Proteomes" id="UP000623301">
    <property type="component" value="Unassembled WGS sequence"/>
</dbReference>
<evidence type="ECO:0000313" key="9">
    <source>
        <dbReference type="Proteomes" id="UP000623301"/>
    </source>
</evidence>
<dbReference type="RefSeq" id="WP_198842819.1">
    <property type="nucleotide sequence ID" value="NZ_JAEHFJ010000012.1"/>
</dbReference>
<comment type="function">
    <text evidence="6">Catalyzes the transfer of a formyl group from 10-formyltetrahydrofolate to 5-phospho-ribosyl-glycinamide (GAR), producing 5-phospho-ribosyl-N-formylglycinamide (FGAR) and tetrahydrofolate.</text>
</comment>
<keyword evidence="9" id="KW-1185">Reference proteome</keyword>
<evidence type="ECO:0000256" key="4">
    <source>
        <dbReference type="ARBA" id="ARBA00038440"/>
    </source>
</evidence>
<feature type="binding site" evidence="6">
    <location>
        <position position="63"/>
    </location>
    <ligand>
        <name>(6R)-10-formyltetrahydrofolate</name>
        <dbReference type="ChEBI" id="CHEBI:195366"/>
    </ligand>
</feature>
<comment type="catalytic activity">
    <reaction evidence="5 6">
        <text>N(1)-(5-phospho-beta-D-ribosyl)glycinamide + (6R)-10-formyltetrahydrofolate = N(2)-formyl-N(1)-(5-phospho-beta-D-ribosyl)glycinamide + (6S)-5,6,7,8-tetrahydrofolate + H(+)</text>
        <dbReference type="Rhea" id="RHEA:15053"/>
        <dbReference type="ChEBI" id="CHEBI:15378"/>
        <dbReference type="ChEBI" id="CHEBI:57453"/>
        <dbReference type="ChEBI" id="CHEBI:143788"/>
        <dbReference type="ChEBI" id="CHEBI:147286"/>
        <dbReference type="ChEBI" id="CHEBI:195366"/>
        <dbReference type="EC" id="2.1.2.2"/>
    </reaction>
</comment>
<dbReference type="PANTHER" id="PTHR43369:SF2">
    <property type="entry name" value="PHOSPHORIBOSYLGLYCINAMIDE FORMYLTRANSFERASE"/>
    <property type="match status" value="1"/>
</dbReference>
<proteinExistence type="inferred from homology"/>
<comment type="similarity">
    <text evidence="4 6">Belongs to the GART family.</text>
</comment>
<dbReference type="EMBL" id="JAEHFJ010000012">
    <property type="protein sequence ID" value="MBJ2176172.1"/>
    <property type="molecule type" value="Genomic_DNA"/>
</dbReference>
<comment type="pathway">
    <text evidence="1 6">Purine metabolism; IMP biosynthesis via de novo pathway; N(2)-formyl-N(1)-(5-phospho-D-ribosyl)glycinamide from N(1)-(5-phospho-D-ribosyl)glycinamide (10-formyl THF route): step 1/1.</text>
</comment>
<dbReference type="Pfam" id="PF00551">
    <property type="entry name" value="Formyl_trans_N"/>
    <property type="match status" value="1"/>
</dbReference>
<dbReference type="Gene3D" id="3.40.50.170">
    <property type="entry name" value="Formyl transferase, N-terminal domain"/>
    <property type="match status" value="1"/>
</dbReference>
<organism evidence="8 9">
    <name type="scientific">Aureibaculum flavum</name>
    <dbReference type="NCBI Taxonomy" id="2795986"/>
    <lineage>
        <taxon>Bacteria</taxon>
        <taxon>Pseudomonadati</taxon>
        <taxon>Bacteroidota</taxon>
        <taxon>Flavobacteriia</taxon>
        <taxon>Flavobacteriales</taxon>
        <taxon>Flavobacteriaceae</taxon>
        <taxon>Aureibaculum</taxon>
    </lineage>
</organism>
<keyword evidence="3 6" id="KW-0658">Purine biosynthesis</keyword>
<name>A0ABS0WW12_9FLAO</name>
<dbReference type="SUPFAM" id="SSF53328">
    <property type="entry name" value="Formyltransferase"/>
    <property type="match status" value="1"/>
</dbReference>
<evidence type="ECO:0000256" key="1">
    <source>
        <dbReference type="ARBA" id="ARBA00005054"/>
    </source>
</evidence>
<evidence type="ECO:0000313" key="8">
    <source>
        <dbReference type="EMBL" id="MBJ2176172.1"/>
    </source>
</evidence>
<evidence type="ECO:0000256" key="6">
    <source>
        <dbReference type="HAMAP-Rule" id="MF_01930"/>
    </source>
</evidence>
<keyword evidence="2 6" id="KW-0808">Transferase</keyword>